<dbReference type="Pfam" id="PF04015">
    <property type="entry name" value="DUF362"/>
    <property type="match status" value="1"/>
</dbReference>
<sequence>MVHMHSNTATDWDGSSDFWNHVNQSTVNNMVDQGIMILTGKSTLSDAWHAILPNYSAGQPVAIKVNFNNTISWGCGSTSSVINALIQPVNAVVRGLKGIGVAEGDVWVYDASNRVIPDYFVNGGIYAVKYFGGCRRDVNWAGGSPVNFFPPAGVAMPGPNKIPGLLVDTAYLINMPIMKNHSVAGVTLSFKHHLGSINNPGGLHSQIFVNNEGTNYSDTYNPLIDLYKNLNIGPKTVLTIGDGIFGCKGQEDLAPSVWSTFGGKAPNSLLFATDPVAIDSVMYDLLNAEPYAQPPALSDNYLRLAQNAGLGVFEHGDPWGTGYQRIDYRKREI</sequence>
<dbReference type="InterPro" id="IPR007160">
    <property type="entry name" value="DUF362"/>
</dbReference>
<organism evidence="2">
    <name type="scientific">Longilinea arvoryzae</name>
    <dbReference type="NCBI Taxonomy" id="360412"/>
    <lineage>
        <taxon>Bacteria</taxon>
        <taxon>Bacillati</taxon>
        <taxon>Chloroflexota</taxon>
        <taxon>Anaerolineae</taxon>
        <taxon>Anaerolineales</taxon>
        <taxon>Anaerolineaceae</taxon>
        <taxon>Longilinea</taxon>
    </lineage>
</organism>
<evidence type="ECO:0000313" key="2">
    <source>
        <dbReference type="EMBL" id="GAP15105.1"/>
    </source>
</evidence>
<evidence type="ECO:0000313" key="3">
    <source>
        <dbReference type="Proteomes" id="UP000055060"/>
    </source>
</evidence>
<reference evidence="2" key="1">
    <citation type="submission" date="2015-07" db="EMBL/GenBank/DDBJ databases">
        <title>Draft Genome Sequences of Anaerolinea thermolimosa IMO-1, Bellilinea caldifistulae GOMI-1, Leptolinea tardivitalis YMTK-2, Levilinea saccharolytica KIBI-1,Longilinea arvoryzae KOME-1, Previously Described as Members of the Anaerolineaceae (Chloroflexi).</title>
        <authorList>
            <person name="Sekiguchi Y."/>
            <person name="Ohashi A."/>
            <person name="Matsuura N."/>
            <person name="Tourlousse M.D."/>
        </authorList>
    </citation>
    <scope>NUCLEOTIDE SEQUENCE [LARGE SCALE GENOMIC DNA]</scope>
    <source>
        <strain evidence="2">KOME-1</strain>
    </source>
</reference>
<proteinExistence type="predicted"/>
<feature type="domain" description="DUF362" evidence="1">
    <location>
        <begin position="61"/>
        <end position="284"/>
    </location>
</feature>
<dbReference type="STRING" id="360412.LARV_02885"/>
<dbReference type="EMBL" id="DF967972">
    <property type="protein sequence ID" value="GAP15105.1"/>
    <property type="molecule type" value="Genomic_DNA"/>
</dbReference>
<evidence type="ECO:0000259" key="1">
    <source>
        <dbReference type="Pfam" id="PF04015"/>
    </source>
</evidence>
<gene>
    <name evidence="2" type="ORF">LARV_02885</name>
</gene>
<protein>
    <submittedName>
        <fullName evidence="2">Uncharacterized conserved protein</fullName>
    </submittedName>
</protein>
<dbReference type="Proteomes" id="UP000055060">
    <property type="component" value="Unassembled WGS sequence"/>
</dbReference>
<name>A0A0S7BMA9_9CHLR</name>
<keyword evidence="3" id="KW-1185">Reference proteome</keyword>
<dbReference type="AlphaFoldDB" id="A0A0S7BMA9"/>
<accession>A0A0S7BMA9</accession>